<dbReference type="Pfam" id="PF03098">
    <property type="entry name" value="An_peroxidase"/>
    <property type="match status" value="2"/>
</dbReference>
<keyword evidence="5" id="KW-0560">Oxidoreductase</keyword>
<protein>
    <submittedName>
        <fullName evidence="8">Linoleate diol synthase</fullName>
    </submittedName>
</protein>
<evidence type="ECO:0000256" key="4">
    <source>
        <dbReference type="ARBA" id="ARBA00022964"/>
    </source>
</evidence>
<dbReference type="GO" id="GO:0020037">
    <property type="term" value="F:heme binding"/>
    <property type="evidence" value="ECO:0007669"/>
    <property type="project" value="InterPro"/>
</dbReference>
<dbReference type="InterPro" id="IPR001128">
    <property type="entry name" value="Cyt_P450"/>
</dbReference>
<evidence type="ECO:0000313" key="9">
    <source>
        <dbReference type="Proteomes" id="UP000250043"/>
    </source>
</evidence>
<keyword evidence="6 7" id="KW-0408">Iron</keyword>
<name>A0A8E2J866_9APHY</name>
<keyword evidence="4" id="KW-0223">Dioxygenase</keyword>
<gene>
    <name evidence="8" type="ORF">OBBRIDRAFT_787307</name>
</gene>
<dbReference type="AlphaFoldDB" id="A0A8E2J866"/>
<dbReference type="OrthoDB" id="823504at2759"/>
<dbReference type="GO" id="GO:0004601">
    <property type="term" value="F:peroxidase activity"/>
    <property type="evidence" value="ECO:0007669"/>
    <property type="project" value="InterPro"/>
</dbReference>
<evidence type="ECO:0000256" key="1">
    <source>
        <dbReference type="ARBA" id="ARBA00011881"/>
    </source>
</evidence>
<dbReference type="GO" id="GO:0051213">
    <property type="term" value="F:dioxygenase activity"/>
    <property type="evidence" value="ECO:0007669"/>
    <property type="project" value="UniProtKB-KW"/>
</dbReference>
<dbReference type="GO" id="GO:0016705">
    <property type="term" value="F:oxidoreductase activity, acting on paired donors, with incorporation or reduction of molecular oxygen"/>
    <property type="evidence" value="ECO:0007669"/>
    <property type="project" value="InterPro"/>
</dbReference>
<dbReference type="InterPro" id="IPR036396">
    <property type="entry name" value="Cyt_P450_sf"/>
</dbReference>
<evidence type="ECO:0000256" key="7">
    <source>
        <dbReference type="PIRSR" id="PIRSR619791-2"/>
    </source>
</evidence>
<evidence type="ECO:0000256" key="2">
    <source>
        <dbReference type="ARBA" id="ARBA00022617"/>
    </source>
</evidence>
<accession>A0A8E2J866</accession>
<dbReference type="GO" id="GO:0006631">
    <property type="term" value="P:fatty acid metabolic process"/>
    <property type="evidence" value="ECO:0007669"/>
    <property type="project" value="UniProtKB-ARBA"/>
</dbReference>
<dbReference type="PRINTS" id="PR00457">
    <property type="entry name" value="ANPEROXIDASE"/>
</dbReference>
<dbReference type="EMBL" id="KV722331">
    <property type="protein sequence ID" value="OCH96232.1"/>
    <property type="molecule type" value="Genomic_DNA"/>
</dbReference>
<dbReference type="SUPFAM" id="SSF48113">
    <property type="entry name" value="Heme-dependent peroxidases"/>
    <property type="match status" value="1"/>
</dbReference>
<proteinExistence type="predicted"/>
<dbReference type="Proteomes" id="UP000250043">
    <property type="component" value="Unassembled WGS sequence"/>
</dbReference>
<keyword evidence="3 7" id="KW-0479">Metal-binding</keyword>
<comment type="subunit">
    <text evidence="1">Homotetramer.</text>
</comment>
<reference evidence="8 9" key="1">
    <citation type="submission" date="2016-07" db="EMBL/GenBank/DDBJ databases">
        <title>Draft genome of the white-rot fungus Obba rivulosa 3A-2.</title>
        <authorList>
            <consortium name="DOE Joint Genome Institute"/>
            <person name="Miettinen O."/>
            <person name="Riley R."/>
            <person name="Acob R."/>
            <person name="Barry K."/>
            <person name="Cullen D."/>
            <person name="De Vries R."/>
            <person name="Hainaut M."/>
            <person name="Hatakka A."/>
            <person name="Henrissat B."/>
            <person name="Hilden K."/>
            <person name="Kuo R."/>
            <person name="Labutti K."/>
            <person name="Lipzen A."/>
            <person name="Makela M.R."/>
            <person name="Sandor L."/>
            <person name="Spatafora J.W."/>
            <person name="Grigoriev I.V."/>
            <person name="Hibbett D.S."/>
        </authorList>
    </citation>
    <scope>NUCLEOTIDE SEQUENCE [LARGE SCALE GENOMIC DNA]</scope>
    <source>
        <strain evidence="8 9">3A-2</strain>
    </source>
</reference>
<evidence type="ECO:0000256" key="5">
    <source>
        <dbReference type="ARBA" id="ARBA00023002"/>
    </source>
</evidence>
<keyword evidence="2 7" id="KW-0349">Heme</keyword>
<dbReference type="GO" id="GO:0005506">
    <property type="term" value="F:iron ion binding"/>
    <property type="evidence" value="ECO:0007669"/>
    <property type="project" value="InterPro"/>
</dbReference>
<organism evidence="8 9">
    <name type="scientific">Obba rivulosa</name>
    <dbReference type="NCBI Taxonomy" id="1052685"/>
    <lineage>
        <taxon>Eukaryota</taxon>
        <taxon>Fungi</taxon>
        <taxon>Dikarya</taxon>
        <taxon>Basidiomycota</taxon>
        <taxon>Agaricomycotina</taxon>
        <taxon>Agaricomycetes</taxon>
        <taxon>Polyporales</taxon>
        <taxon>Gelatoporiaceae</taxon>
        <taxon>Obba</taxon>
    </lineage>
</organism>
<keyword evidence="9" id="KW-1185">Reference proteome</keyword>
<dbReference type="Gene3D" id="1.10.640.10">
    <property type="entry name" value="Haem peroxidase domain superfamily, animal type"/>
    <property type="match status" value="1"/>
</dbReference>
<dbReference type="InterPro" id="IPR010255">
    <property type="entry name" value="Haem_peroxidase_sf"/>
</dbReference>
<dbReference type="InterPro" id="IPR034812">
    <property type="entry name" value="Ppo-like_N"/>
</dbReference>
<dbReference type="PANTHER" id="PTHR11903">
    <property type="entry name" value="PROSTAGLANDIN G/H SYNTHASE"/>
    <property type="match status" value="1"/>
</dbReference>
<dbReference type="InterPro" id="IPR019791">
    <property type="entry name" value="Haem_peroxidase_animal"/>
</dbReference>
<dbReference type="PANTHER" id="PTHR11903:SF37">
    <property type="entry name" value="PSI-PRODUCING OXYGENASE A"/>
    <property type="match status" value="1"/>
</dbReference>
<sequence length="1059" mass="118423">MSVSKSSRFDSSAILDGDSQSISATLRQHKLVDEFRKQVQKGGNISWDLGTLEGIVDALRHPDGVDDRKMLLEHILVYLSQRADSKLSSTLQNKVVELLYLDLPHPPETYVGNQYAWRTADGCNNNIAVPEMGKAGTPYARSVQQTHALPRNELPDAGLVFDTLLRREDFVKHPAGLSSMMFSFAALVIHTVFRTSHTNVSINETSSYVDLSPLYGHDAAALEKIRVRNGRGLLKPDTFAEDRLLLLPPAVCVLLVLFNRNHNYIAKMLLQINERGTYVDPNSIPHDDPKRSAKLLAQEEEIFQVARLINCAWFASAVFSDYFSAILGLVRQGNSWSLNPFGEIRQADHSLFERGQGNVCSVEFNCLYRWHATTSQADEKWVEQLFAQMFKDKTWDQVSIADFKAAAKQAQAMEPDVTHWTFGNLQRQDDGTFKDEDLAGVIYAATEHPAGAFGARRTPHVMRLHEIMGIESNRQWGVCSLNDFRKFLGLKTYDSFLEWNPDPAIAAAAEKLYGHIDRLELYVGLQAEASKPVIEGAGLCPSYTISRAILSDAIALTRGDRFFTADYTPFNMTSWGFADCQRDPTGPGYGSTLGRLFLRTLPGQFAGDSSYTWFPLMTPDAMTAILKNVGDIKKYNLTRPLPSPSTFELNDYKDVAHVLWTEGQFNVRYASRAGLVINGEGFFIASEDPERAGREHHALVKALTAAAGSEQKIAAWFYQKTRELIMRESYTTVGSQTKYVDIVRDVLRLLPIHWAAELAGIQIKSSASSDGDYTSQELFDMISDIYSFLFLDVEASKLMNFEAQVKNHVQDLLQIIRRNFGGSRLSVIGMLESIAQWFSGTQSSTRYEFAERLSAFSRDADAVCNMVLALLVGSTVEMSQALVHVVNFYLDSAKPRDVNVLASKSEPDADDEALMEGFVLEALRLDPTFRGVYRESMKPVAVGQHKFQANQRVFVNIHEASLDSHVFAHPRSVNPKRTPMRRYLFGDGSAKCIGPELSTKIQAHVVRAIFSLPHLQRGPGQSGILKRFKVNALQTSTYAYLSPTQQLSPWADSMVVKFD</sequence>
<feature type="binding site" description="axial binding residue" evidence="7">
    <location>
        <position position="371"/>
    </location>
    <ligand>
        <name>heme b</name>
        <dbReference type="ChEBI" id="CHEBI:60344"/>
    </ligand>
    <ligandPart>
        <name>Fe</name>
        <dbReference type="ChEBI" id="CHEBI:18248"/>
    </ligandPart>
</feature>
<dbReference type="Gene3D" id="1.10.630.10">
    <property type="entry name" value="Cytochrome P450"/>
    <property type="match status" value="1"/>
</dbReference>
<dbReference type="GO" id="GO:0004497">
    <property type="term" value="F:monooxygenase activity"/>
    <property type="evidence" value="ECO:0007669"/>
    <property type="project" value="InterPro"/>
</dbReference>
<evidence type="ECO:0000256" key="6">
    <source>
        <dbReference type="ARBA" id="ARBA00023004"/>
    </source>
</evidence>
<dbReference type="InterPro" id="IPR037120">
    <property type="entry name" value="Haem_peroxidase_sf_animal"/>
</dbReference>
<dbReference type="SUPFAM" id="SSF48264">
    <property type="entry name" value="Cytochrome P450"/>
    <property type="match status" value="1"/>
</dbReference>
<dbReference type="InterPro" id="IPR050783">
    <property type="entry name" value="Oxylipin_biosynth_metab"/>
</dbReference>
<evidence type="ECO:0000313" key="8">
    <source>
        <dbReference type="EMBL" id="OCH96232.1"/>
    </source>
</evidence>
<dbReference type="PROSITE" id="PS50292">
    <property type="entry name" value="PEROXIDASE_3"/>
    <property type="match status" value="1"/>
</dbReference>
<dbReference type="GO" id="GO:0006979">
    <property type="term" value="P:response to oxidative stress"/>
    <property type="evidence" value="ECO:0007669"/>
    <property type="project" value="InterPro"/>
</dbReference>
<dbReference type="Pfam" id="PF00067">
    <property type="entry name" value="p450"/>
    <property type="match status" value="1"/>
</dbReference>
<evidence type="ECO:0000256" key="3">
    <source>
        <dbReference type="ARBA" id="ARBA00022723"/>
    </source>
</evidence>
<dbReference type="CDD" id="cd09817">
    <property type="entry name" value="linoleate_diol_synthase_like"/>
    <property type="match status" value="1"/>
</dbReference>